<name>A0A8J9X1C3_PHATR</name>
<dbReference type="Gene3D" id="1.10.472.30">
    <property type="entry name" value="Transcription elongation factor S-II, central domain"/>
    <property type="match status" value="1"/>
</dbReference>
<dbReference type="SMART" id="SM00510">
    <property type="entry name" value="TFS2M"/>
    <property type="match status" value="1"/>
</dbReference>
<evidence type="ECO:0008006" key="11">
    <source>
        <dbReference type="Google" id="ProtNLM"/>
    </source>
</evidence>
<proteinExistence type="predicted"/>
<comment type="subcellular location">
    <subcellularLocation>
        <location evidence="1">Nucleus</location>
    </subcellularLocation>
</comment>
<dbReference type="Pfam" id="PF07500">
    <property type="entry name" value="TFIIS_M"/>
    <property type="match status" value="1"/>
</dbReference>
<evidence type="ECO:0000259" key="7">
    <source>
        <dbReference type="SMART" id="SM00440"/>
    </source>
</evidence>
<sequence>MSASATARVKDLKEALSKELPVDSGESVERVHDVLQALDRCEMTLEILSDTMIGKIVSQLKSHPTLNTTAKALVKKWKQVAKHTSETNSHSNTTPRRPALSSSSLSVSPSVNKPEKQTSERRDSRVNSPPAAADLEWQGLAPMRQNICKKFYELLLLAKPALTEAGVNTDAVDHLIGPRAVEIEASLTEKFRDRKGYTDKARSLAFNLKKNQSLCQEVILGQVSASELVSFTSEQLASAETRQARATEAKKLIDSRRLDWDQANEDKINEMCGIKGDLLNASLFTCGRCKSVKTTSTQKQTRSADEPMTVFVLCLNCGNRWKC</sequence>
<dbReference type="InterPro" id="IPR035100">
    <property type="entry name" value="TF_IIS-typ"/>
</dbReference>
<evidence type="ECO:0000313" key="10">
    <source>
        <dbReference type="EMBL" id="CAG9278892.1"/>
    </source>
</evidence>
<dbReference type="Gene3D" id="1.20.930.10">
    <property type="entry name" value="Conserved domain common to transcription factors TFIIS, elongin A, CRSP70"/>
    <property type="match status" value="1"/>
</dbReference>
<feature type="region of interest" description="Disordered" evidence="6">
    <location>
        <begin position="77"/>
        <end position="131"/>
    </location>
</feature>
<dbReference type="Proteomes" id="UP000836788">
    <property type="component" value="Chromosome 11"/>
</dbReference>
<dbReference type="SUPFAM" id="SSF47676">
    <property type="entry name" value="Conserved domain common to transcription factors TFIIS, elongin A, CRSP70"/>
    <property type="match status" value="1"/>
</dbReference>
<feature type="domain" description="TFIIS central" evidence="9">
    <location>
        <begin position="141"/>
        <end position="247"/>
    </location>
</feature>
<dbReference type="PIRSF" id="PIRSF006704">
    <property type="entry name" value="TF_IIS"/>
    <property type="match status" value="1"/>
</dbReference>
<evidence type="ECO:0000256" key="1">
    <source>
        <dbReference type="ARBA" id="ARBA00004123"/>
    </source>
</evidence>
<feature type="compositionally biased region" description="Low complexity" evidence="6">
    <location>
        <begin position="86"/>
        <end position="111"/>
    </location>
</feature>
<feature type="domain" description="Transcription elongation factor TFIIS/CRSP70 N-terminal sub-type" evidence="8">
    <location>
        <begin position="5"/>
        <end position="83"/>
    </location>
</feature>
<dbReference type="CDD" id="cd13749">
    <property type="entry name" value="Zn-ribbon_TFIIS"/>
    <property type="match status" value="1"/>
</dbReference>
<evidence type="ECO:0000259" key="8">
    <source>
        <dbReference type="SMART" id="SM00509"/>
    </source>
</evidence>
<dbReference type="PANTHER" id="PTHR11477">
    <property type="entry name" value="TRANSCRIPTION FACTOR S-II ZINC FINGER DOMAIN-CONTAINING PROTEIN"/>
    <property type="match status" value="1"/>
</dbReference>
<organism evidence="10">
    <name type="scientific">Phaeodactylum tricornutum</name>
    <name type="common">Diatom</name>
    <dbReference type="NCBI Taxonomy" id="2850"/>
    <lineage>
        <taxon>Eukaryota</taxon>
        <taxon>Sar</taxon>
        <taxon>Stramenopiles</taxon>
        <taxon>Ochrophyta</taxon>
        <taxon>Bacillariophyta</taxon>
        <taxon>Bacillariophyceae</taxon>
        <taxon>Bacillariophycidae</taxon>
        <taxon>Naviculales</taxon>
        <taxon>Phaeodactylaceae</taxon>
        <taxon>Phaeodactylum</taxon>
    </lineage>
</organism>
<dbReference type="Pfam" id="PF01096">
    <property type="entry name" value="Zn_ribbon_TFIIS"/>
    <property type="match status" value="1"/>
</dbReference>
<accession>A0A8J9X1C3</accession>
<feature type="compositionally biased region" description="Basic and acidic residues" evidence="6">
    <location>
        <begin position="113"/>
        <end position="125"/>
    </location>
</feature>
<dbReference type="CDD" id="cd00183">
    <property type="entry name" value="TFIIS_I"/>
    <property type="match status" value="1"/>
</dbReference>
<evidence type="ECO:0000256" key="4">
    <source>
        <dbReference type="ARBA" id="ARBA00022833"/>
    </source>
</evidence>
<dbReference type="SUPFAM" id="SSF57783">
    <property type="entry name" value="Zinc beta-ribbon"/>
    <property type="match status" value="1"/>
</dbReference>
<gene>
    <name evidence="10" type="ORF">PTTT1_LOCUS8334</name>
</gene>
<dbReference type="GO" id="GO:0006351">
    <property type="term" value="P:DNA-templated transcription"/>
    <property type="evidence" value="ECO:0007669"/>
    <property type="project" value="InterPro"/>
</dbReference>
<protein>
    <recommendedName>
        <fullName evidence="11">Transcription elongation factor</fullName>
    </recommendedName>
</protein>
<evidence type="ECO:0000256" key="6">
    <source>
        <dbReference type="SAM" id="MobiDB-lite"/>
    </source>
</evidence>
<reference evidence="10" key="1">
    <citation type="submission" date="2022-02" db="EMBL/GenBank/DDBJ databases">
        <authorList>
            <person name="Giguere J D."/>
        </authorList>
    </citation>
    <scope>NUCLEOTIDE SEQUENCE</scope>
    <source>
        <strain evidence="10">CCAP 1055/1</strain>
    </source>
</reference>
<evidence type="ECO:0000259" key="9">
    <source>
        <dbReference type="SMART" id="SM00510"/>
    </source>
</evidence>
<evidence type="ECO:0000256" key="5">
    <source>
        <dbReference type="ARBA" id="ARBA00023242"/>
    </source>
</evidence>
<dbReference type="EMBL" id="OU594952">
    <property type="protein sequence ID" value="CAG9278892.1"/>
    <property type="molecule type" value="Genomic_DNA"/>
</dbReference>
<keyword evidence="2" id="KW-0479">Metal-binding</keyword>
<dbReference type="GO" id="GO:0003676">
    <property type="term" value="F:nucleic acid binding"/>
    <property type="evidence" value="ECO:0007669"/>
    <property type="project" value="InterPro"/>
</dbReference>
<dbReference type="InterPro" id="IPR003617">
    <property type="entry name" value="TFIIS/CRSP70_N_sub"/>
</dbReference>
<dbReference type="PANTHER" id="PTHR11477:SF0">
    <property type="entry name" value="IP08861P-RELATED"/>
    <property type="match status" value="1"/>
</dbReference>
<dbReference type="AlphaFoldDB" id="A0A8J9X1C3"/>
<evidence type="ECO:0000256" key="2">
    <source>
        <dbReference type="ARBA" id="ARBA00022723"/>
    </source>
</evidence>
<evidence type="ECO:0000256" key="3">
    <source>
        <dbReference type="ARBA" id="ARBA00022771"/>
    </source>
</evidence>
<dbReference type="GO" id="GO:0005634">
    <property type="term" value="C:nucleus"/>
    <property type="evidence" value="ECO:0007669"/>
    <property type="project" value="UniProtKB-SubCell"/>
</dbReference>
<dbReference type="Pfam" id="PF08711">
    <property type="entry name" value="Med26"/>
    <property type="match status" value="1"/>
</dbReference>
<dbReference type="InterPro" id="IPR001222">
    <property type="entry name" value="Znf_TFIIS"/>
</dbReference>
<dbReference type="SMART" id="SM00440">
    <property type="entry name" value="ZnF_C2C2"/>
    <property type="match status" value="1"/>
</dbReference>
<dbReference type="SMART" id="SM00509">
    <property type="entry name" value="TFS2N"/>
    <property type="match status" value="1"/>
</dbReference>
<dbReference type="Gene3D" id="2.20.25.10">
    <property type="match status" value="1"/>
</dbReference>
<dbReference type="InterPro" id="IPR036575">
    <property type="entry name" value="TFIIS_cen_dom_sf"/>
</dbReference>
<keyword evidence="4" id="KW-0862">Zinc</keyword>
<keyword evidence="3" id="KW-0863">Zinc-finger</keyword>
<feature type="domain" description="TFIIS-type" evidence="7">
    <location>
        <begin position="284"/>
        <end position="323"/>
    </location>
</feature>
<dbReference type="SUPFAM" id="SSF46942">
    <property type="entry name" value="Elongation factor TFIIS domain 2"/>
    <property type="match status" value="1"/>
</dbReference>
<dbReference type="InterPro" id="IPR017923">
    <property type="entry name" value="TFIIS_N"/>
</dbReference>
<dbReference type="InterPro" id="IPR003618">
    <property type="entry name" value="TFIIS_cen_dom"/>
</dbReference>
<dbReference type="InterPro" id="IPR035441">
    <property type="entry name" value="TFIIS/LEDGF_dom_sf"/>
</dbReference>
<keyword evidence="5" id="KW-0539">Nucleus</keyword>
<dbReference type="GO" id="GO:0008270">
    <property type="term" value="F:zinc ion binding"/>
    <property type="evidence" value="ECO:0007669"/>
    <property type="project" value="UniProtKB-KW"/>
</dbReference>